<organism evidence="2">
    <name type="scientific">Oryza meridionalis</name>
    <dbReference type="NCBI Taxonomy" id="40149"/>
    <lineage>
        <taxon>Eukaryota</taxon>
        <taxon>Viridiplantae</taxon>
        <taxon>Streptophyta</taxon>
        <taxon>Embryophyta</taxon>
        <taxon>Tracheophyta</taxon>
        <taxon>Spermatophyta</taxon>
        <taxon>Magnoliopsida</taxon>
        <taxon>Liliopsida</taxon>
        <taxon>Poales</taxon>
        <taxon>Poaceae</taxon>
        <taxon>BOP clade</taxon>
        <taxon>Oryzoideae</taxon>
        <taxon>Oryzeae</taxon>
        <taxon>Oryzinae</taxon>
        <taxon>Oryza</taxon>
    </lineage>
</organism>
<evidence type="ECO:0000256" key="1">
    <source>
        <dbReference type="SAM" id="MobiDB-lite"/>
    </source>
</evidence>
<dbReference type="Proteomes" id="UP000008021">
    <property type="component" value="Chromosome 1"/>
</dbReference>
<dbReference type="HOGENOM" id="CLU_176704_0_0_1"/>
<feature type="region of interest" description="Disordered" evidence="1">
    <location>
        <begin position="1"/>
        <end position="30"/>
    </location>
</feature>
<accession>A0A0E0C2Z2</accession>
<keyword evidence="3" id="KW-1185">Reference proteome</keyword>
<proteinExistence type="predicted"/>
<dbReference type="Gramene" id="OMERI01G16720.3">
    <property type="protein sequence ID" value="OMERI01G16720.3"/>
    <property type="gene ID" value="OMERI01G16720"/>
</dbReference>
<evidence type="ECO:0000313" key="2">
    <source>
        <dbReference type="EnsemblPlants" id="OMERI01G16720.3"/>
    </source>
</evidence>
<reference evidence="2" key="1">
    <citation type="submission" date="2015-04" db="UniProtKB">
        <authorList>
            <consortium name="EnsemblPlants"/>
        </authorList>
    </citation>
    <scope>IDENTIFICATION</scope>
</reference>
<sequence>IVSIAPNPSRHPSPSLQPSPLNAHPSPSLTAPASISVAARVGSGGSAADGAPVERGDGGEWRQWCGDDSVSCVIHDPVAFAAEFFPKFPELECTFLNLFWSLSFGR</sequence>
<protein>
    <submittedName>
        <fullName evidence="2">Uncharacterized protein</fullName>
    </submittedName>
</protein>
<evidence type="ECO:0000313" key="3">
    <source>
        <dbReference type="Proteomes" id="UP000008021"/>
    </source>
</evidence>
<reference evidence="2" key="2">
    <citation type="submission" date="2018-05" db="EMBL/GenBank/DDBJ databases">
        <title>OmerRS3 (Oryza meridionalis Reference Sequence Version 3).</title>
        <authorList>
            <person name="Zhang J."/>
            <person name="Kudrna D."/>
            <person name="Lee S."/>
            <person name="Talag J."/>
            <person name="Welchert J."/>
            <person name="Wing R.A."/>
        </authorList>
    </citation>
    <scope>NUCLEOTIDE SEQUENCE [LARGE SCALE GENOMIC DNA]</scope>
    <source>
        <strain evidence="2">cv. OR44</strain>
    </source>
</reference>
<dbReference type="EnsemblPlants" id="OMERI01G16720.3">
    <property type="protein sequence ID" value="OMERI01G16720.3"/>
    <property type="gene ID" value="OMERI01G16720"/>
</dbReference>
<feature type="compositionally biased region" description="Polar residues" evidence="1">
    <location>
        <begin position="18"/>
        <end position="30"/>
    </location>
</feature>
<name>A0A0E0C2Z2_9ORYZ</name>
<dbReference type="AlphaFoldDB" id="A0A0E0C2Z2"/>